<dbReference type="InterPro" id="IPR013785">
    <property type="entry name" value="Aldolase_TIM"/>
</dbReference>
<keyword evidence="9" id="KW-1185">Reference proteome</keyword>
<dbReference type="InterPro" id="IPR007197">
    <property type="entry name" value="rSAM"/>
</dbReference>
<evidence type="ECO:0000313" key="8">
    <source>
        <dbReference type="EMBL" id="UYP48067.1"/>
    </source>
</evidence>
<evidence type="ECO:0000259" key="7">
    <source>
        <dbReference type="PROSITE" id="PS51918"/>
    </source>
</evidence>
<dbReference type="SFLD" id="SFLDS00029">
    <property type="entry name" value="Radical_SAM"/>
    <property type="match status" value="1"/>
</dbReference>
<dbReference type="PANTHER" id="PTHR11228:SF7">
    <property type="entry name" value="PQQA PEPTIDE CYCLASE"/>
    <property type="match status" value="1"/>
</dbReference>
<evidence type="ECO:0000256" key="4">
    <source>
        <dbReference type="ARBA" id="ARBA00022723"/>
    </source>
</evidence>
<keyword evidence="2" id="KW-0004">4Fe-4S</keyword>
<feature type="domain" description="Radical SAM core" evidence="7">
    <location>
        <begin position="23"/>
        <end position="241"/>
    </location>
</feature>
<proteinExistence type="predicted"/>
<dbReference type="EMBL" id="CP104013">
    <property type="protein sequence ID" value="UYP48067.1"/>
    <property type="molecule type" value="Genomic_DNA"/>
</dbReference>
<organism evidence="8 9">
    <name type="scientific">Candidatus Lokiarchaeum ossiferum</name>
    <dbReference type="NCBI Taxonomy" id="2951803"/>
    <lineage>
        <taxon>Archaea</taxon>
        <taxon>Promethearchaeati</taxon>
        <taxon>Promethearchaeota</taxon>
        <taxon>Promethearchaeia</taxon>
        <taxon>Promethearchaeales</taxon>
        <taxon>Promethearchaeaceae</taxon>
        <taxon>Candidatus Lokiarchaeum</taxon>
    </lineage>
</organism>
<evidence type="ECO:0000313" key="9">
    <source>
        <dbReference type="Proteomes" id="UP001208689"/>
    </source>
</evidence>
<dbReference type="PROSITE" id="PS51918">
    <property type="entry name" value="RADICAL_SAM"/>
    <property type="match status" value="1"/>
</dbReference>
<dbReference type="InterPro" id="IPR017200">
    <property type="entry name" value="PqqE-like"/>
</dbReference>
<reference evidence="8" key="1">
    <citation type="submission" date="2022-09" db="EMBL/GenBank/DDBJ databases">
        <title>Actin cytoskeleton and complex cell architecture in an #Asgard archaeon.</title>
        <authorList>
            <person name="Ponce Toledo R.I."/>
            <person name="Schleper C."/>
            <person name="Rodrigues Oliveira T."/>
            <person name="Wollweber F."/>
            <person name="Xu J."/>
            <person name="Rittmann S."/>
            <person name="Klingl A."/>
            <person name="Pilhofer M."/>
        </authorList>
    </citation>
    <scope>NUCLEOTIDE SEQUENCE</scope>
    <source>
        <strain evidence="8">B-35</strain>
    </source>
</reference>
<evidence type="ECO:0000256" key="6">
    <source>
        <dbReference type="ARBA" id="ARBA00023014"/>
    </source>
</evidence>
<keyword evidence="3" id="KW-0949">S-adenosyl-L-methionine</keyword>
<dbReference type="Proteomes" id="UP001208689">
    <property type="component" value="Chromosome"/>
</dbReference>
<evidence type="ECO:0000256" key="3">
    <source>
        <dbReference type="ARBA" id="ARBA00022691"/>
    </source>
</evidence>
<keyword evidence="4" id="KW-0479">Metal-binding</keyword>
<dbReference type="InterPro" id="IPR058240">
    <property type="entry name" value="rSAM_sf"/>
</dbReference>
<dbReference type="SFLD" id="SFLDG01067">
    <property type="entry name" value="SPASM/twitch_domain_containing"/>
    <property type="match status" value="1"/>
</dbReference>
<accession>A0ABY6I0F2</accession>
<dbReference type="PANTHER" id="PTHR11228">
    <property type="entry name" value="RADICAL SAM DOMAIN PROTEIN"/>
    <property type="match status" value="1"/>
</dbReference>
<dbReference type="SUPFAM" id="SSF102114">
    <property type="entry name" value="Radical SAM enzymes"/>
    <property type="match status" value="1"/>
</dbReference>
<dbReference type="Gene3D" id="3.20.20.70">
    <property type="entry name" value="Aldolase class I"/>
    <property type="match status" value="1"/>
</dbReference>
<name>A0ABY6I0F2_9ARCH</name>
<sequence length="354" mass="40668">MARLNYFRFAKNFALNNFSFNQVYKPLNAQIELTLRCNARCVFCSIWQRDFQKEIQQEMSTSEVKHIIDELEKLGVQVVNFTGGEPTLRNDLPELISYVKSKGMMPTIATNGFTLYELVKSGKINDIEWVMVSLDWPDAENHDKYRGIKIFDKTVKGIRALVLEGKAAQISTVITKENLNKMEEMCKFAHDLGAMIEMLPCENIIREQDTAHIVDEIEGFIPNIPTYANEIRRLNKIYPNLITDSVTANIIEAGGFGNQKLLHCVTARSFLVINYRGEWIVPCKIHPILKVDVKKHSLYEAYYSYEAKKIMDLKDAFPFCKGCRLGCAIATSIPTRWPTLYEKYIKAFFNGNLF</sequence>
<dbReference type="CDD" id="cd01335">
    <property type="entry name" value="Radical_SAM"/>
    <property type="match status" value="1"/>
</dbReference>
<dbReference type="SFLD" id="SFLDG01386">
    <property type="entry name" value="main_SPASM_domain-containing"/>
    <property type="match status" value="1"/>
</dbReference>
<gene>
    <name evidence="8" type="ORF">NEF87_004352</name>
</gene>
<evidence type="ECO:0000256" key="5">
    <source>
        <dbReference type="ARBA" id="ARBA00023004"/>
    </source>
</evidence>
<keyword evidence="5" id="KW-0408">Iron</keyword>
<dbReference type="PIRSF" id="PIRSF037420">
    <property type="entry name" value="PQQ_syn_pqqE"/>
    <property type="match status" value="1"/>
</dbReference>
<comment type="cofactor">
    <cofactor evidence="1">
        <name>[4Fe-4S] cluster</name>
        <dbReference type="ChEBI" id="CHEBI:49883"/>
    </cofactor>
</comment>
<dbReference type="Pfam" id="PF04055">
    <property type="entry name" value="Radical_SAM"/>
    <property type="match status" value="1"/>
</dbReference>
<dbReference type="InterPro" id="IPR050377">
    <property type="entry name" value="Radical_SAM_PqqE_MftC-like"/>
</dbReference>
<evidence type="ECO:0000256" key="2">
    <source>
        <dbReference type="ARBA" id="ARBA00022485"/>
    </source>
</evidence>
<evidence type="ECO:0000256" key="1">
    <source>
        <dbReference type="ARBA" id="ARBA00001966"/>
    </source>
</evidence>
<keyword evidence="6" id="KW-0411">Iron-sulfur</keyword>
<protein>
    <submittedName>
        <fullName evidence="8">GTP 3',8-cyclase</fullName>
    </submittedName>
</protein>